<accession>A0A0N0BIE3</accession>
<dbReference type="AlphaFoldDB" id="A0A0N0BIE3"/>
<name>A0A0N0BIE3_9HYME</name>
<organism evidence="1 2">
    <name type="scientific">Melipona quadrifasciata</name>
    <dbReference type="NCBI Taxonomy" id="166423"/>
    <lineage>
        <taxon>Eukaryota</taxon>
        <taxon>Metazoa</taxon>
        <taxon>Ecdysozoa</taxon>
        <taxon>Arthropoda</taxon>
        <taxon>Hexapoda</taxon>
        <taxon>Insecta</taxon>
        <taxon>Pterygota</taxon>
        <taxon>Neoptera</taxon>
        <taxon>Endopterygota</taxon>
        <taxon>Hymenoptera</taxon>
        <taxon>Apocrita</taxon>
        <taxon>Aculeata</taxon>
        <taxon>Apoidea</taxon>
        <taxon>Anthophila</taxon>
        <taxon>Apidae</taxon>
        <taxon>Melipona</taxon>
    </lineage>
</organism>
<proteinExistence type="predicted"/>
<reference evidence="1 2" key="1">
    <citation type="submission" date="2015-07" db="EMBL/GenBank/DDBJ databases">
        <title>The genome of Melipona quadrifasciata.</title>
        <authorList>
            <person name="Pan H."/>
            <person name="Kapheim K."/>
        </authorList>
    </citation>
    <scope>NUCLEOTIDE SEQUENCE [LARGE SCALE GENOMIC DNA]</scope>
    <source>
        <strain evidence="1">0111107301</strain>
        <tissue evidence="1">Whole body</tissue>
    </source>
</reference>
<keyword evidence="2" id="KW-1185">Reference proteome</keyword>
<evidence type="ECO:0000313" key="2">
    <source>
        <dbReference type="Proteomes" id="UP000053105"/>
    </source>
</evidence>
<protein>
    <submittedName>
        <fullName evidence="1">Uncharacterized protein</fullName>
    </submittedName>
</protein>
<dbReference type="EMBL" id="KQ435732">
    <property type="protein sequence ID" value="KOX77538.1"/>
    <property type="molecule type" value="Genomic_DNA"/>
</dbReference>
<sequence>MKQSQVELFFQRIIDEYLLLARPSPAIASRKSRLFHAGYSTQLEQAVPLKGLNMGKLSLDKMKRRGWKRKIGNNNARRELENDYSPIFCSALFVNTRDKYQSALKRIRPLQEIKISSVVLVLNPRELSEKDRDCAPPIHDSFFSHQSEFKFVSLKRIDTVLGVIGYVSE</sequence>
<dbReference type="Proteomes" id="UP000053105">
    <property type="component" value="Unassembled WGS sequence"/>
</dbReference>
<gene>
    <name evidence="1" type="ORF">WN51_09862</name>
</gene>
<evidence type="ECO:0000313" key="1">
    <source>
        <dbReference type="EMBL" id="KOX77538.1"/>
    </source>
</evidence>